<feature type="domain" description="NodB homology" evidence="3">
    <location>
        <begin position="147"/>
        <end position="328"/>
    </location>
</feature>
<evidence type="ECO:0000313" key="4">
    <source>
        <dbReference type="EMBL" id="OEH91418.1"/>
    </source>
</evidence>
<dbReference type="InterPro" id="IPR002509">
    <property type="entry name" value="NODB_dom"/>
</dbReference>
<sequence length="338" mass="38353">MSPIVEAQESKLPEAAIYIDKQPINTRYIMRDDHLLVPALFLKNTGAQVDKNEKYNSIVFKMKNKLFSLPIGTNYLDDYNSWLDIWKRSTISTATVNFRGEIFVPLIDVATKLGMNVTYDSVNKTTLITTNYTIESNLVRNVNTTEKLVALTFDDGPEDKYTPEILDILKEKGVKATFYVVGQQIEKFPEQMRRIVNEGHGIGNHTWSHPDLKNKWSATVKEELLSTQDQIEKVVGLQSDLVRPPYGSYTKAETVLFNEIGLKNILWNVDTEDWSGNSADEILSNVRKDLAPGSIVLQHNFGGNFLDGTVEALPRIIDELHEEGYQFVTIHTLLDRAK</sequence>
<dbReference type="GO" id="GO:0005975">
    <property type="term" value="P:carbohydrate metabolic process"/>
    <property type="evidence" value="ECO:0007669"/>
    <property type="project" value="InterPro"/>
</dbReference>
<dbReference type="Pfam" id="PF01522">
    <property type="entry name" value="Polysacc_deac_1"/>
    <property type="match status" value="1"/>
</dbReference>
<evidence type="ECO:0000256" key="1">
    <source>
        <dbReference type="ARBA" id="ARBA00022723"/>
    </source>
</evidence>
<accession>A0A1E5LBG4</accession>
<organism evidence="4 5">
    <name type="scientific">Bacillus solimangrovi</name>
    <dbReference type="NCBI Taxonomy" id="1305675"/>
    <lineage>
        <taxon>Bacteria</taxon>
        <taxon>Bacillati</taxon>
        <taxon>Bacillota</taxon>
        <taxon>Bacilli</taxon>
        <taxon>Bacillales</taxon>
        <taxon>Bacillaceae</taxon>
        <taxon>Bacillus</taxon>
    </lineage>
</organism>
<dbReference type="SUPFAM" id="SSF88713">
    <property type="entry name" value="Glycoside hydrolase/deacetylase"/>
    <property type="match status" value="1"/>
</dbReference>
<name>A0A1E5LBG4_9BACI</name>
<dbReference type="EMBL" id="MJEH01000062">
    <property type="protein sequence ID" value="OEH91418.1"/>
    <property type="molecule type" value="Genomic_DNA"/>
</dbReference>
<protein>
    <submittedName>
        <fullName evidence="4">Polysaccharide deacetylase</fullName>
    </submittedName>
</protein>
<keyword evidence="2" id="KW-0378">Hydrolase</keyword>
<evidence type="ECO:0000259" key="3">
    <source>
        <dbReference type="PROSITE" id="PS51677"/>
    </source>
</evidence>
<reference evidence="4 5" key="1">
    <citation type="submission" date="2016-08" db="EMBL/GenBank/DDBJ databases">
        <title>Genome of Bacillus solimangrovi GH2-4.</title>
        <authorList>
            <person name="Lim S."/>
            <person name="Kim B.-C."/>
        </authorList>
    </citation>
    <scope>NUCLEOTIDE SEQUENCE [LARGE SCALE GENOMIC DNA]</scope>
    <source>
        <strain evidence="4 5">GH2-4</strain>
    </source>
</reference>
<dbReference type="PANTHER" id="PTHR10587">
    <property type="entry name" value="GLYCOSYL TRANSFERASE-RELATED"/>
    <property type="match status" value="1"/>
</dbReference>
<dbReference type="AlphaFoldDB" id="A0A1E5LBG4"/>
<dbReference type="PANTHER" id="PTHR10587:SF133">
    <property type="entry name" value="CHITIN DEACETYLASE 1-RELATED"/>
    <property type="match status" value="1"/>
</dbReference>
<dbReference type="GO" id="GO:0016020">
    <property type="term" value="C:membrane"/>
    <property type="evidence" value="ECO:0007669"/>
    <property type="project" value="TreeGrafter"/>
</dbReference>
<comment type="caution">
    <text evidence="4">The sequence shown here is derived from an EMBL/GenBank/DDBJ whole genome shotgun (WGS) entry which is preliminary data.</text>
</comment>
<dbReference type="CDD" id="cd10917">
    <property type="entry name" value="CE4_NodB_like_6s_7s"/>
    <property type="match status" value="1"/>
</dbReference>
<dbReference type="GO" id="GO:0016810">
    <property type="term" value="F:hydrolase activity, acting on carbon-nitrogen (but not peptide) bonds"/>
    <property type="evidence" value="ECO:0007669"/>
    <property type="project" value="InterPro"/>
</dbReference>
<evidence type="ECO:0000256" key="2">
    <source>
        <dbReference type="ARBA" id="ARBA00022801"/>
    </source>
</evidence>
<keyword evidence="1" id="KW-0479">Metal-binding</keyword>
<dbReference type="InterPro" id="IPR050248">
    <property type="entry name" value="Polysacc_deacetylase_ArnD"/>
</dbReference>
<dbReference type="PROSITE" id="PS51677">
    <property type="entry name" value="NODB"/>
    <property type="match status" value="1"/>
</dbReference>
<dbReference type="InterPro" id="IPR011330">
    <property type="entry name" value="Glyco_hydro/deAcase_b/a-brl"/>
</dbReference>
<proteinExistence type="predicted"/>
<gene>
    <name evidence="4" type="ORF">BFG57_05705</name>
</gene>
<dbReference type="STRING" id="1305675.BFG57_05705"/>
<keyword evidence="5" id="KW-1185">Reference proteome</keyword>
<dbReference type="Gene3D" id="3.20.20.370">
    <property type="entry name" value="Glycoside hydrolase/deacetylase"/>
    <property type="match status" value="1"/>
</dbReference>
<dbReference type="Proteomes" id="UP000095209">
    <property type="component" value="Unassembled WGS sequence"/>
</dbReference>
<dbReference type="GO" id="GO:0046872">
    <property type="term" value="F:metal ion binding"/>
    <property type="evidence" value="ECO:0007669"/>
    <property type="project" value="UniProtKB-KW"/>
</dbReference>
<evidence type="ECO:0000313" key="5">
    <source>
        <dbReference type="Proteomes" id="UP000095209"/>
    </source>
</evidence>